<protein>
    <recommendedName>
        <fullName evidence="6">HTH luxR-type domain-containing protein</fullName>
    </recommendedName>
</protein>
<dbReference type="Pfam" id="PF00196">
    <property type="entry name" value="GerE"/>
    <property type="match status" value="1"/>
</dbReference>
<dbReference type="GO" id="GO:0003677">
    <property type="term" value="F:DNA binding"/>
    <property type="evidence" value="ECO:0007669"/>
    <property type="project" value="UniProtKB-KW"/>
</dbReference>
<dbReference type="AlphaFoldDB" id="A0A2H5EVH1"/>
<evidence type="ECO:0000256" key="1">
    <source>
        <dbReference type="ARBA" id="ARBA00023015"/>
    </source>
</evidence>
<sequence length="192" mass="20796">MTDRASSSGHLLKHAPLIALLALQSLCAIYLVRDMVLSVLGIYYEPLAWEYLEYLDIGAALGLIAGIVLGGHMLVQSLRQRQRAEEKLRRARTAFADLALERFADWGLSPAEREVALFSIKGLSVAEIAGLRGTSEGTIKAQAVAVYRKAGVANRHQLLSLFIEDMFDPDLMPAAVSAPDRAAITAAAPEHS</sequence>
<feature type="transmembrane region" description="Helical" evidence="5">
    <location>
        <begin position="52"/>
        <end position="75"/>
    </location>
</feature>
<evidence type="ECO:0000259" key="6">
    <source>
        <dbReference type="SMART" id="SM00421"/>
    </source>
</evidence>
<keyword evidence="5" id="KW-1133">Transmembrane helix</keyword>
<accession>A0A2H5EVH1</accession>
<keyword evidence="5" id="KW-0472">Membrane</keyword>
<dbReference type="OrthoDB" id="8277135at2"/>
<evidence type="ECO:0000313" key="8">
    <source>
        <dbReference type="Proteomes" id="UP000234530"/>
    </source>
</evidence>
<evidence type="ECO:0000256" key="5">
    <source>
        <dbReference type="SAM" id="Phobius"/>
    </source>
</evidence>
<dbReference type="SMART" id="SM00421">
    <property type="entry name" value="HTH_LUXR"/>
    <property type="match status" value="1"/>
</dbReference>
<dbReference type="SUPFAM" id="SSF46894">
    <property type="entry name" value="C-terminal effector domain of the bipartite response regulators"/>
    <property type="match status" value="1"/>
</dbReference>
<keyword evidence="8" id="KW-1185">Reference proteome</keyword>
<dbReference type="InterPro" id="IPR036388">
    <property type="entry name" value="WH-like_DNA-bd_sf"/>
</dbReference>
<feature type="coiled-coil region" evidence="4">
    <location>
        <begin position="74"/>
        <end position="101"/>
    </location>
</feature>
<evidence type="ECO:0000256" key="2">
    <source>
        <dbReference type="ARBA" id="ARBA00023125"/>
    </source>
</evidence>
<feature type="transmembrane region" description="Helical" evidence="5">
    <location>
        <begin position="12"/>
        <end position="32"/>
    </location>
</feature>
<dbReference type="PANTHER" id="PTHR44688:SF16">
    <property type="entry name" value="DNA-BINDING TRANSCRIPTIONAL ACTIVATOR DEVR_DOSR"/>
    <property type="match status" value="1"/>
</dbReference>
<dbReference type="InterPro" id="IPR000792">
    <property type="entry name" value="Tscrpt_reg_LuxR_C"/>
</dbReference>
<dbReference type="Gene3D" id="1.10.10.10">
    <property type="entry name" value="Winged helix-like DNA-binding domain superfamily/Winged helix DNA-binding domain"/>
    <property type="match status" value="1"/>
</dbReference>
<evidence type="ECO:0000313" key="7">
    <source>
        <dbReference type="EMBL" id="AUH63305.1"/>
    </source>
</evidence>
<dbReference type="EMBL" id="CP025430">
    <property type="protein sequence ID" value="AUH63305.1"/>
    <property type="molecule type" value="Genomic_DNA"/>
</dbReference>
<name>A0A2H5EVH1_9RHOB</name>
<reference evidence="7 8" key="1">
    <citation type="journal article" date="2013" name="Antonie Van Leeuwenhoek">
        <title>Paracoccus zhejiangensis sp. nov., isolated from activated sludge in wastewater-treatment system.</title>
        <authorList>
            <person name="Wu Z.G."/>
            <person name="Zhang D.F."/>
            <person name="Liu Y.L."/>
            <person name="Wang F."/>
            <person name="Jiang X."/>
            <person name="Li C."/>
            <person name="Li S.P."/>
            <person name="Hong Q."/>
            <person name="Li W.J."/>
        </authorList>
    </citation>
    <scope>NUCLEOTIDE SEQUENCE [LARGE SCALE GENOMIC DNA]</scope>
    <source>
        <strain evidence="7 8">J6</strain>
    </source>
</reference>
<gene>
    <name evidence="7" type="ORF">CX676_03320</name>
</gene>
<keyword evidence="3" id="KW-0804">Transcription</keyword>
<keyword evidence="2" id="KW-0238">DNA-binding</keyword>
<dbReference type="InterPro" id="IPR016032">
    <property type="entry name" value="Sig_transdc_resp-reg_C-effctor"/>
</dbReference>
<evidence type="ECO:0000256" key="4">
    <source>
        <dbReference type="SAM" id="Coils"/>
    </source>
</evidence>
<dbReference type="RefSeq" id="WP_101751347.1">
    <property type="nucleotide sequence ID" value="NZ_CP025430.1"/>
</dbReference>
<organism evidence="7 8">
    <name type="scientific">Paracoccus zhejiangensis</name>
    <dbReference type="NCBI Taxonomy" id="1077935"/>
    <lineage>
        <taxon>Bacteria</taxon>
        <taxon>Pseudomonadati</taxon>
        <taxon>Pseudomonadota</taxon>
        <taxon>Alphaproteobacteria</taxon>
        <taxon>Rhodobacterales</taxon>
        <taxon>Paracoccaceae</taxon>
        <taxon>Paracoccus</taxon>
    </lineage>
</organism>
<feature type="domain" description="HTH luxR-type" evidence="6">
    <location>
        <begin position="105"/>
        <end position="162"/>
    </location>
</feature>
<keyword evidence="5" id="KW-0812">Transmembrane</keyword>
<dbReference type="PANTHER" id="PTHR44688">
    <property type="entry name" value="DNA-BINDING TRANSCRIPTIONAL ACTIVATOR DEVR_DOSR"/>
    <property type="match status" value="1"/>
</dbReference>
<dbReference type="Proteomes" id="UP000234530">
    <property type="component" value="Chromosome"/>
</dbReference>
<evidence type="ECO:0000256" key="3">
    <source>
        <dbReference type="ARBA" id="ARBA00023163"/>
    </source>
</evidence>
<proteinExistence type="predicted"/>
<keyword evidence="1" id="KW-0805">Transcription regulation</keyword>
<dbReference type="GO" id="GO:0006355">
    <property type="term" value="P:regulation of DNA-templated transcription"/>
    <property type="evidence" value="ECO:0007669"/>
    <property type="project" value="InterPro"/>
</dbReference>
<dbReference type="KEGG" id="pzh:CX676_03320"/>
<keyword evidence="4" id="KW-0175">Coiled coil</keyword>